<protein>
    <submittedName>
        <fullName evidence="1">Uncharacterized protein</fullName>
    </submittedName>
</protein>
<reference evidence="1 2" key="1">
    <citation type="submission" date="2019-07" db="EMBL/GenBank/DDBJ databases">
        <title>Whole genome shotgun sequence of Chryseobacterium hagamense NBRC 105253.</title>
        <authorList>
            <person name="Hosoyama A."/>
            <person name="Uohara A."/>
            <person name="Ohji S."/>
            <person name="Ichikawa N."/>
        </authorList>
    </citation>
    <scope>NUCLEOTIDE SEQUENCE [LARGE SCALE GENOMIC DNA]</scope>
    <source>
        <strain evidence="1 2">NBRC 105253</strain>
    </source>
</reference>
<comment type="caution">
    <text evidence="1">The sequence shown here is derived from an EMBL/GenBank/DDBJ whole genome shotgun (WGS) entry which is preliminary data.</text>
</comment>
<dbReference type="Proteomes" id="UP000321863">
    <property type="component" value="Unassembled WGS sequence"/>
</dbReference>
<proteinExistence type="predicted"/>
<dbReference type="EMBL" id="BJYJ01000014">
    <property type="protein sequence ID" value="GEN76891.1"/>
    <property type="molecule type" value="Genomic_DNA"/>
</dbReference>
<organism evidence="1 2">
    <name type="scientific">Chryseobacterium hagamense</name>
    <dbReference type="NCBI Taxonomy" id="395935"/>
    <lineage>
        <taxon>Bacteria</taxon>
        <taxon>Pseudomonadati</taxon>
        <taxon>Bacteroidota</taxon>
        <taxon>Flavobacteriia</taxon>
        <taxon>Flavobacteriales</taxon>
        <taxon>Weeksellaceae</taxon>
        <taxon>Chryseobacterium group</taxon>
        <taxon>Chryseobacterium</taxon>
    </lineage>
</organism>
<keyword evidence="2" id="KW-1185">Reference proteome</keyword>
<evidence type="ECO:0000313" key="1">
    <source>
        <dbReference type="EMBL" id="GEN76891.1"/>
    </source>
</evidence>
<gene>
    <name evidence="1" type="ORF">CHA01nite_26310</name>
</gene>
<accession>A0A511YNW7</accession>
<dbReference type="RefSeq" id="WP_146942125.1">
    <property type="nucleotide sequence ID" value="NZ_BJYJ01000014.1"/>
</dbReference>
<evidence type="ECO:0000313" key="2">
    <source>
        <dbReference type="Proteomes" id="UP000321863"/>
    </source>
</evidence>
<name>A0A511YNW7_9FLAO</name>
<dbReference type="AlphaFoldDB" id="A0A511YNW7"/>
<sequence length="118" mass="13681">MSRVNATDMIYKNDRKTREGNVKKVINEDNKIKVRLQGNIIGSLVLILLFFSCKNETVKNDLSMIGGVKMNAKNSKLLEQNNWKLRRLLIFDTTNDSAQIIKEKEFNKSVRFKDSLIF</sequence>